<evidence type="ECO:0000313" key="1">
    <source>
        <dbReference type="EMBL" id="TVU06649.1"/>
    </source>
</evidence>
<dbReference type="Gramene" id="TVU06649">
    <property type="protein sequence ID" value="TVU06649"/>
    <property type="gene ID" value="EJB05_49873"/>
</dbReference>
<protein>
    <submittedName>
        <fullName evidence="1">Uncharacterized protein</fullName>
    </submittedName>
</protein>
<gene>
    <name evidence="1" type="ORF">EJB05_49873</name>
</gene>
<sequence length="120" mass="12630">MAAAAPVQALKLRPSSISLRGRTVASFDVERRATAAPSFVQPEAGPSGVFRGRDAAVAAACQVLPDQIRAVLPLGGRGHTNLLGHRSAGLLTHVQYLNPNTNYHPVIEITAGYQGSQPHD</sequence>
<comment type="caution">
    <text evidence="1">The sequence shown here is derived from an EMBL/GenBank/DDBJ whole genome shotgun (WGS) entry which is preliminary data.</text>
</comment>
<reference evidence="1 2" key="1">
    <citation type="journal article" date="2019" name="Sci. Rep.">
        <title>A high-quality genome of Eragrostis curvula grass provides insights into Poaceae evolution and supports new strategies to enhance forage quality.</title>
        <authorList>
            <person name="Carballo J."/>
            <person name="Santos B.A.C.M."/>
            <person name="Zappacosta D."/>
            <person name="Garbus I."/>
            <person name="Selva J.P."/>
            <person name="Gallo C.A."/>
            <person name="Diaz A."/>
            <person name="Albertini E."/>
            <person name="Caccamo M."/>
            <person name="Echenique V."/>
        </authorList>
    </citation>
    <scope>NUCLEOTIDE SEQUENCE [LARGE SCALE GENOMIC DNA]</scope>
    <source>
        <strain evidence="2">cv. Victoria</strain>
        <tissue evidence="1">Leaf</tissue>
    </source>
</reference>
<proteinExistence type="predicted"/>
<accession>A0A5J9T5D0</accession>
<evidence type="ECO:0000313" key="2">
    <source>
        <dbReference type="Proteomes" id="UP000324897"/>
    </source>
</evidence>
<organism evidence="1 2">
    <name type="scientific">Eragrostis curvula</name>
    <name type="common">weeping love grass</name>
    <dbReference type="NCBI Taxonomy" id="38414"/>
    <lineage>
        <taxon>Eukaryota</taxon>
        <taxon>Viridiplantae</taxon>
        <taxon>Streptophyta</taxon>
        <taxon>Embryophyta</taxon>
        <taxon>Tracheophyta</taxon>
        <taxon>Spermatophyta</taxon>
        <taxon>Magnoliopsida</taxon>
        <taxon>Liliopsida</taxon>
        <taxon>Poales</taxon>
        <taxon>Poaceae</taxon>
        <taxon>PACMAD clade</taxon>
        <taxon>Chloridoideae</taxon>
        <taxon>Eragrostideae</taxon>
        <taxon>Eragrostidinae</taxon>
        <taxon>Eragrostis</taxon>
    </lineage>
</organism>
<dbReference type="EMBL" id="RWGY01000051">
    <property type="protein sequence ID" value="TVU06649.1"/>
    <property type="molecule type" value="Genomic_DNA"/>
</dbReference>
<feature type="non-terminal residue" evidence="1">
    <location>
        <position position="1"/>
    </location>
</feature>
<name>A0A5J9T5D0_9POAL</name>
<keyword evidence="2" id="KW-1185">Reference proteome</keyword>
<dbReference type="Proteomes" id="UP000324897">
    <property type="component" value="Unassembled WGS sequence"/>
</dbReference>
<dbReference type="AlphaFoldDB" id="A0A5J9T5D0"/>